<comment type="caution">
    <text evidence="1">The sequence shown here is derived from an EMBL/GenBank/DDBJ whole genome shotgun (WGS) entry which is preliminary data.</text>
</comment>
<evidence type="ECO:0000313" key="2">
    <source>
        <dbReference type="Proteomes" id="UP001589766"/>
    </source>
</evidence>
<evidence type="ECO:0000313" key="1">
    <source>
        <dbReference type="EMBL" id="MFC0249918.1"/>
    </source>
</evidence>
<dbReference type="EMBL" id="JBHLWH010000045">
    <property type="protein sequence ID" value="MFC0249918.1"/>
    <property type="molecule type" value="Genomic_DNA"/>
</dbReference>
<dbReference type="Proteomes" id="UP001589766">
    <property type="component" value="Unassembled WGS sequence"/>
</dbReference>
<reference evidence="1 2" key="1">
    <citation type="submission" date="2024-09" db="EMBL/GenBank/DDBJ databases">
        <authorList>
            <person name="Sun Q."/>
            <person name="Mori K."/>
        </authorList>
    </citation>
    <scope>NUCLEOTIDE SEQUENCE [LARGE SCALE GENOMIC DNA]</scope>
    <source>
        <strain evidence="1 2">CCM 7609</strain>
    </source>
</reference>
<evidence type="ECO:0008006" key="3">
    <source>
        <dbReference type="Google" id="ProtNLM"/>
    </source>
</evidence>
<name>A0ABV6F8T1_9MICC</name>
<protein>
    <recommendedName>
        <fullName evidence="3">LXG domain-containing protein</fullName>
    </recommendedName>
</protein>
<sequence>MEAVRNTHDVLMDVVRQWSRFKDVYGGADKETVFEAMTPVAEKLGGLLHGAEIFASAATTFDAAIQTQQGKKEPYDYWARGWLTRLYEYDRDKNKVYTGEWDEEDYVRKHGQTPPEHLKALDQERYEHQQTAIDIYLTIEEARNALADAVSAIDLDELSKLAYVNRTTALDIVETPEELSVLLQGSHFFGGIDGLSEADYLKIAESVPLEDLPYDYMDADGVKWSYNEAGELVRSGSAEDPYLTYAVQLAIAQDEDYNDIELTNVTAPDGSSFADPPNMVEYLAAQGINVASGKIEGVPKSAIFDAAYKSIGLDAAGKKFFDVNVTVITGLVSSGWNTKEFEKEFSEQNPLLSDEQVTTQTRRVLAQEILTFMASGAVDAGTAAGVTALGVGGVPGWLLVTLISWGGGQLTTAVIDESFDETWTEEERQKAYAEGDIV</sequence>
<proteinExistence type="predicted"/>
<dbReference type="RefSeq" id="WP_378043214.1">
    <property type="nucleotide sequence ID" value="NZ_JBHLWH010000045.1"/>
</dbReference>
<organism evidence="1 2">
    <name type="scientific">Citricoccus parietis</name>
    <dbReference type="NCBI Taxonomy" id="592307"/>
    <lineage>
        <taxon>Bacteria</taxon>
        <taxon>Bacillati</taxon>
        <taxon>Actinomycetota</taxon>
        <taxon>Actinomycetes</taxon>
        <taxon>Micrococcales</taxon>
        <taxon>Micrococcaceae</taxon>
        <taxon>Citricoccus</taxon>
    </lineage>
</organism>
<accession>A0ABV6F8T1</accession>
<keyword evidence="2" id="KW-1185">Reference proteome</keyword>
<gene>
    <name evidence="1" type="ORF">ACFFIO_15530</name>
</gene>